<reference evidence="10" key="1">
    <citation type="submission" date="2025-08" db="UniProtKB">
        <authorList>
            <consortium name="RefSeq"/>
        </authorList>
    </citation>
    <scope>IDENTIFICATION</scope>
    <source>
        <strain evidence="10">Aabys</strain>
        <tissue evidence="10">Whole body</tissue>
    </source>
</reference>
<evidence type="ECO:0000256" key="3">
    <source>
        <dbReference type="ARBA" id="ARBA00022695"/>
    </source>
</evidence>
<evidence type="ECO:0000256" key="1">
    <source>
        <dbReference type="ARBA" id="ARBA00012493"/>
    </source>
</evidence>
<dbReference type="InterPro" id="IPR043128">
    <property type="entry name" value="Rev_trsase/Diguanyl_cyclase"/>
</dbReference>
<evidence type="ECO:0000313" key="9">
    <source>
        <dbReference type="Proteomes" id="UP001652621"/>
    </source>
</evidence>
<dbReference type="InterPro" id="IPR000477">
    <property type="entry name" value="RT_dom"/>
</dbReference>
<keyword evidence="3" id="KW-0548">Nucleotidyltransferase</keyword>
<dbReference type="SMART" id="SM00343">
    <property type="entry name" value="ZnF_C2HC"/>
    <property type="match status" value="2"/>
</dbReference>
<dbReference type="SUPFAM" id="SSF56672">
    <property type="entry name" value="DNA/RNA polymerases"/>
    <property type="match status" value="1"/>
</dbReference>
<evidence type="ECO:0000313" key="10">
    <source>
        <dbReference type="RefSeq" id="XP_058975512.1"/>
    </source>
</evidence>
<dbReference type="InterPro" id="IPR043502">
    <property type="entry name" value="DNA/RNA_pol_sf"/>
</dbReference>
<dbReference type="InterPro" id="IPR041577">
    <property type="entry name" value="RT_RNaseH_2"/>
</dbReference>
<evidence type="ECO:0000256" key="5">
    <source>
        <dbReference type="ARBA" id="ARBA00022759"/>
    </source>
</evidence>
<evidence type="ECO:0000256" key="6">
    <source>
        <dbReference type="ARBA" id="ARBA00023268"/>
    </source>
</evidence>
<dbReference type="SUPFAM" id="SSF53098">
    <property type="entry name" value="Ribonuclease H-like"/>
    <property type="match status" value="1"/>
</dbReference>
<evidence type="ECO:0000256" key="2">
    <source>
        <dbReference type="ARBA" id="ARBA00022679"/>
    </source>
</evidence>
<dbReference type="InterPro" id="IPR041588">
    <property type="entry name" value="Integrase_H2C2"/>
</dbReference>
<dbReference type="Pfam" id="PF17919">
    <property type="entry name" value="RT_RNaseH_2"/>
    <property type="match status" value="1"/>
</dbReference>
<keyword evidence="6" id="KW-0511">Multifunctional enzyme</keyword>
<evidence type="ECO:0000256" key="7">
    <source>
        <dbReference type="SAM" id="MobiDB-lite"/>
    </source>
</evidence>
<protein>
    <recommendedName>
        <fullName evidence="1">RNA-directed DNA polymerase</fullName>
        <ecNumber evidence="1">2.7.7.49</ecNumber>
    </recommendedName>
</protein>
<dbReference type="InterPro" id="IPR001878">
    <property type="entry name" value="Znf_CCHC"/>
</dbReference>
<dbReference type="EC" id="2.7.7.49" evidence="1"/>
<keyword evidence="4" id="KW-0540">Nuclease</keyword>
<dbReference type="InterPro" id="IPR012337">
    <property type="entry name" value="RNaseH-like_sf"/>
</dbReference>
<evidence type="ECO:0000259" key="8">
    <source>
        <dbReference type="PROSITE" id="PS50994"/>
    </source>
</evidence>
<organism evidence="9 10">
    <name type="scientific">Musca domestica</name>
    <name type="common">House fly</name>
    <dbReference type="NCBI Taxonomy" id="7370"/>
    <lineage>
        <taxon>Eukaryota</taxon>
        <taxon>Metazoa</taxon>
        <taxon>Ecdysozoa</taxon>
        <taxon>Arthropoda</taxon>
        <taxon>Hexapoda</taxon>
        <taxon>Insecta</taxon>
        <taxon>Pterygota</taxon>
        <taxon>Neoptera</taxon>
        <taxon>Endopterygota</taxon>
        <taxon>Diptera</taxon>
        <taxon>Brachycera</taxon>
        <taxon>Muscomorpha</taxon>
        <taxon>Muscoidea</taxon>
        <taxon>Muscidae</taxon>
        <taxon>Musca</taxon>
    </lineage>
</organism>
<dbReference type="GeneID" id="131801222"/>
<dbReference type="CDD" id="cd01647">
    <property type="entry name" value="RT_LTR"/>
    <property type="match status" value="1"/>
</dbReference>
<dbReference type="InterPro" id="IPR050951">
    <property type="entry name" value="Retrovirus_Pol_polyprotein"/>
</dbReference>
<feature type="domain" description="Integrase catalytic" evidence="8">
    <location>
        <begin position="1005"/>
        <end position="1166"/>
    </location>
</feature>
<keyword evidence="5" id="KW-0378">Hydrolase</keyword>
<dbReference type="Gene3D" id="3.10.20.370">
    <property type="match status" value="1"/>
</dbReference>
<dbReference type="InterPro" id="IPR021109">
    <property type="entry name" value="Peptidase_aspartic_dom_sf"/>
</dbReference>
<dbReference type="Gene3D" id="3.30.420.10">
    <property type="entry name" value="Ribonuclease H-like superfamily/Ribonuclease H"/>
    <property type="match status" value="1"/>
</dbReference>
<keyword evidence="9" id="KW-1185">Reference proteome</keyword>
<dbReference type="PROSITE" id="PS50994">
    <property type="entry name" value="INTEGRASE"/>
    <property type="match status" value="1"/>
</dbReference>
<dbReference type="SUPFAM" id="SSF50630">
    <property type="entry name" value="Acid proteases"/>
    <property type="match status" value="1"/>
</dbReference>
<name>A0ABM3UPQ8_MUSDO</name>
<dbReference type="PANTHER" id="PTHR37984">
    <property type="entry name" value="PROTEIN CBG26694"/>
    <property type="match status" value="1"/>
</dbReference>
<dbReference type="PANTHER" id="PTHR37984:SF5">
    <property type="entry name" value="PROTEIN NYNRIN-LIKE"/>
    <property type="match status" value="1"/>
</dbReference>
<sequence>MATSEPKPRGNFQMEPFDEKATTWNRWVKRFETALAIFGTSEAMKAKYLLHFMGTEAYNKLCDKALPLIPEELQYDNICELLEKHYNPKPNEIFLNFKFHSRKQEPTESAAEYLVALRHLATGCGFGEYLDKALRNQFVYGIGNRKIQGRLLEKDDLTLDDAIHLANMFEQAEKGFQEMNKQQEAVDMVNMRKTKEREKRVRETEQRARSKLNTNCDRCGSSKHNSNDCRHINSVCNFCRKRGHLRRVCFKARSTMKQISDGEVSGKEDSEQEVCKMESNGQSPSIRDKILCTLEVNDRNITFEVDTGAPVTIISLADAYKYFSKKIRIHEPDLELYSYCKTPIDCAGYIWVKVRAKDITKVKMYLVRANRKPLLGREWLRLVKLDWLKMLKGKSVSSVSVNKIQESANLEGQLRSILEKYPNLFSKSVGKIRGFQARLNIKTDAVPKCMKARRVPFPLLQRVEDELDDQVKAGLLEKVERSEWATPIVVVRKKDDKIRICGDYKITINPVLVVDKHPLPTVDELFSTMAGGEKYSKIDLSKAYLQLEVHPDDQKFLTLSTHKGLFQPTRLMFGVASAPSQWQRLMEQLLADIPGVKVFLDDIKITAKDERTHLDRLEEVLKRLDRYNMRINLAKSEFLRESIEYCGYVIDRQGIRKIPAKIKAIQEMRYPATKDEVRSFLGLVNYYGRFIKNLSSIVYPLNRLLHKEVPFNFDAKCKWAFEEVKRQVGSEVVLTHYDPRKKLTLAVDASPTGVGAVLSHEFGDGTERPIQFASQTLNATQRRYSQVDKEAYAVIFGVKKFFQYVYGREFTLITDNKAISQIFAPDNGLPVLSATRMQHYAVFLESFDYKIRLRKSKENGNADALSRLPVNECSKTISEIDQIEMELIENLPITVKELGQATKKDAEVRRLVDSLSYGRKCDPADSFGIDPSEFSLQQGCLLRGIRVYVPKPLRTRIIQELHSGHFGVSKMKSLARAYCWWKNLDKDIEKAVADCYECQIGRPDVKKEPVHCWLPPKKVFERVHVDYAGPFLGKYFFVLVDAFSKWPEVRIVRDITTETTIEVCRSIFAQFGIPNILVSDHGTQFKSAKFQEFLKQNGIMHKLGAPYHPATNGQAERFIQTFKTKLKAMPRKEELQRKIDQILLAYRRAIHPVTNKSPAMTMFGRQIQSRLDLLLPNNEVRDPERQKTTRELAVGDAVMARDYMDKLKWKPGIVRERIGDLHYKVRLEDGRCWNRHIDQLRKINGRVKLDNEVEETHSASYESSDLTLEKRENPTSMSNAEREATDECVMSDNRDQSFATPPSSPGSAFIGFEEPAGNGEAVNIRTNPRRNIRRPHRLNDYVIDTD</sequence>
<dbReference type="Pfam" id="PF00078">
    <property type="entry name" value="RVT_1"/>
    <property type="match status" value="1"/>
</dbReference>
<keyword evidence="2" id="KW-0808">Transferase</keyword>
<evidence type="ECO:0000256" key="4">
    <source>
        <dbReference type="ARBA" id="ARBA00022722"/>
    </source>
</evidence>
<dbReference type="Gene3D" id="3.10.10.10">
    <property type="entry name" value="HIV Type 1 Reverse Transcriptase, subunit A, domain 1"/>
    <property type="match status" value="1"/>
</dbReference>
<gene>
    <name evidence="10" type="primary">LOC131801222</name>
</gene>
<proteinExistence type="predicted"/>
<accession>A0ABM3UPQ8</accession>
<keyword evidence="5" id="KW-0255">Endonuclease</keyword>
<dbReference type="Gene3D" id="1.10.340.70">
    <property type="match status" value="1"/>
</dbReference>
<dbReference type="Pfam" id="PF17921">
    <property type="entry name" value="Integrase_H2C2"/>
    <property type="match status" value="1"/>
</dbReference>
<dbReference type="RefSeq" id="XP_058975512.1">
    <property type="nucleotide sequence ID" value="XM_059119529.1"/>
</dbReference>
<dbReference type="Gene3D" id="4.10.60.10">
    <property type="entry name" value="Zinc finger, CCHC-type"/>
    <property type="match status" value="1"/>
</dbReference>
<dbReference type="CDD" id="cd09274">
    <property type="entry name" value="RNase_HI_RT_Ty3"/>
    <property type="match status" value="1"/>
</dbReference>
<dbReference type="InterPro" id="IPR036397">
    <property type="entry name" value="RNaseH_sf"/>
</dbReference>
<dbReference type="Proteomes" id="UP001652621">
    <property type="component" value="Unplaced"/>
</dbReference>
<dbReference type="InterPro" id="IPR001584">
    <property type="entry name" value="Integrase_cat-core"/>
</dbReference>
<feature type="region of interest" description="Disordered" evidence="7">
    <location>
        <begin position="1253"/>
        <end position="1320"/>
    </location>
</feature>
<dbReference type="Pfam" id="PF00665">
    <property type="entry name" value="rve"/>
    <property type="match status" value="1"/>
</dbReference>
<dbReference type="Gene3D" id="3.30.70.270">
    <property type="match status" value="2"/>
</dbReference>